<reference evidence="7 8" key="1">
    <citation type="submission" date="2024-09" db="EMBL/GenBank/DDBJ databases">
        <authorList>
            <person name="Sun Q."/>
            <person name="Mori K."/>
        </authorList>
    </citation>
    <scope>NUCLEOTIDE SEQUENCE [LARGE SCALE GENOMIC DNA]</scope>
    <source>
        <strain evidence="7 8">CCM 7415</strain>
    </source>
</reference>
<comment type="caution">
    <text evidence="7">The sequence shown here is derived from an EMBL/GenBank/DDBJ whole genome shotgun (WGS) entry which is preliminary data.</text>
</comment>
<evidence type="ECO:0000259" key="6">
    <source>
        <dbReference type="Pfam" id="PF04069"/>
    </source>
</evidence>
<keyword evidence="8" id="KW-1185">Reference proteome</keyword>
<evidence type="ECO:0000256" key="4">
    <source>
        <dbReference type="ARBA" id="ARBA00023136"/>
    </source>
</evidence>
<evidence type="ECO:0000256" key="2">
    <source>
        <dbReference type="ARBA" id="ARBA00022448"/>
    </source>
</evidence>
<evidence type="ECO:0000256" key="1">
    <source>
        <dbReference type="ARBA" id="ARBA00004236"/>
    </source>
</evidence>
<keyword evidence="5" id="KW-0732">Signal</keyword>
<dbReference type="InterPro" id="IPR007210">
    <property type="entry name" value="ABC_Gly_betaine_transp_sub-bd"/>
</dbReference>
<proteinExistence type="predicted"/>
<dbReference type="PANTHER" id="PTHR47737:SF1">
    <property type="entry name" value="GLYCINE BETAINE_PROLINE BETAINE TRANSPORT SYSTEM PERMEASE PROTEIN PROW"/>
    <property type="match status" value="1"/>
</dbReference>
<feature type="domain" description="ABC-type glycine betaine transport system substrate-binding" evidence="6">
    <location>
        <begin position="34"/>
        <end position="278"/>
    </location>
</feature>
<evidence type="ECO:0000256" key="3">
    <source>
        <dbReference type="ARBA" id="ARBA00022475"/>
    </source>
</evidence>
<dbReference type="CDD" id="cd13639">
    <property type="entry name" value="PBP2_OpuAC_like"/>
    <property type="match status" value="1"/>
</dbReference>
<keyword evidence="3" id="KW-1003">Cell membrane</keyword>
<gene>
    <name evidence="7" type="ORF">ACFFHW_10360</name>
</gene>
<evidence type="ECO:0000313" key="7">
    <source>
        <dbReference type="EMBL" id="MFC0268375.1"/>
    </source>
</evidence>
<name>A0ABV6G488_9GAMM</name>
<keyword evidence="4" id="KW-0472">Membrane</keyword>
<keyword evidence="2" id="KW-0813">Transport</keyword>
<evidence type="ECO:0000256" key="5">
    <source>
        <dbReference type="SAM" id="SignalP"/>
    </source>
</evidence>
<dbReference type="SUPFAM" id="SSF53850">
    <property type="entry name" value="Periplasmic binding protein-like II"/>
    <property type="match status" value="1"/>
</dbReference>
<organism evidence="7 8">
    <name type="scientific">Kushneria aurantia</name>
    <dbReference type="NCBI Taxonomy" id="504092"/>
    <lineage>
        <taxon>Bacteria</taxon>
        <taxon>Pseudomonadati</taxon>
        <taxon>Pseudomonadota</taxon>
        <taxon>Gammaproteobacteria</taxon>
        <taxon>Oceanospirillales</taxon>
        <taxon>Halomonadaceae</taxon>
        <taxon>Kushneria</taxon>
    </lineage>
</organism>
<sequence length="294" mass="32200">MNFRASNGYSLIGAFAFAALTGANPASAEARDNSINLAYVEWPDAIVSTNVMRVVLEDAGFEVETSLLSAAAMWQAVASGEADAMVDAWLPTTQQEYYQRHEDQVVDLGANLDGTRQGLVVPDYVDNVASIGDLADHAGEFDDRIVGIDPGDGIMQRTEAAMATYGLADMNLVGVSDATMIDALESAIDSNEAIVVTGWTPHWMFARWDLRYLDDPEHAYGGAEQIHTIVRQGLREEMPVATCILDNFQWTPETINQAMLMNQQEDATAYDNARQWVNNHQDVVSAWTQGCAQE</sequence>
<protein>
    <submittedName>
        <fullName evidence="7">Glycine betaine ABC transporter substrate-binding protein</fullName>
    </submittedName>
</protein>
<dbReference type="PANTHER" id="PTHR47737">
    <property type="entry name" value="GLYCINE BETAINE/PROLINE BETAINE TRANSPORT SYSTEM PERMEASE PROTEIN PROW"/>
    <property type="match status" value="1"/>
</dbReference>
<evidence type="ECO:0000313" key="8">
    <source>
        <dbReference type="Proteomes" id="UP001589814"/>
    </source>
</evidence>
<feature type="signal peptide" evidence="5">
    <location>
        <begin position="1"/>
        <end position="28"/>
    </location>
</feature>
<dbReference type="RefSeq" id="WP_019950245.1">
    <property type="nucleotide sequence ID" value="NZ_JBHLVX010000042.1"/>
</dbReference>
<dbReference type="Proteomes" id="UP001589814">
    <property type="component" value="Unassembled WGS sequence"/>
</dbReference>
<feature type="chain" id="PRO_5045926270" evidence="5">
    <location>
        <begin position="29"/>
        <end position="294"/>
    </location>
</feature>
<dbReference type="Gene3D" id="3.10.105.10">
    <property type="entry name" value="Dipeptide-binding Protein, Domain 3"/>
    <property type="match status" value="2"/>
</dbReference>
<dbReference type="Gene3D" id="3.40.190.100">
    <property type="entry name" value="Glycine betaine-binding periplasmic protein, domain 2"/>
    <property type="match status" value="1"/>
</dbReference>
<dbReference type="EMBL" id="JBHLVX010000042">
    <property type="protein sequence ID" value="MFC0268375.1"/>
    <property type="molecule type" value="Genomic_DNA"/>
</dbReference>
<accession>A0ABV6G488</accession>
<dbReference type="Pfam" id="PF04069">
    <property type="entry name" value="OpuAC"/>
    <property type="match status" value="1"/>
</dbReference>
<comment type="subcellular location">
    <subcellularLocation>
        <location evidence="1">Cell membrane</location>
    </subcellularLocation>
</comment>